<name>A0EFN6_PARTE</name>
<reference evidence="1 2" key="1">
    <citation type="journal article" date="2006" name="Nature">
        <title>Global trends of whole-genome duplications revealed by the ciliate Paramecium tetraurelia.</title>
        <authorList>
            <consortium name="Genoscope"/>
            <person name="Aury J.-M."/>
            <person name="Jaillon O."/>
            <person name="Duret L."/>
            <person name="Noel B."/>
            <person name="Jubin C."/>
            <person name="Porcel B.M."/>
            <person name="Segurens B."/>
            <person name="Daubin V."/>
            <person name="Anthouard V."/>
            <person name="Aiach N."/>
            <person name="Arnaiz O."/>
            <person name="Billaut A."/>
            <person name="Beisson J."/>
            <person name="Blanc I."/>
            <person name="Bouhouche K."/>
            <person name="Camara F."/>
            <person name="Duharcourt S."/>
            <person name="Guigo R."/>
            <person name="Gogendeau D."/>
            <person name="Katinka M."/>
            <person name="Keller A.-M."/>
            <person name="Kissmehl R."/>
            <person name="Klotz C."/>
            <person name="Koll F."/>
            <person name="Le Moue A."/>
            <person name="Lepere C."/>
            <person name="Malinsky S."/>
            <person name="Nowacki M."/>
            <person name="Nowak J.K."/>
            <person name="Plattner H."/>
            <person name="Poulain J."/>
            <person name="Ruiz F."/>
            <person name="Serrano V."/>
            <person name="Zagulski M."/>
            <person name="Dessen P."/>
            <person name="Betermier M."/>
            <person name="Weissenbach J."/>
            <person name="Scarpelli C."/>
            <person name="Schachter V."/>
            <person name="Sperling L."/>
            <person name="Meyer E."/>
            <person name="Cohen J."/>
            <person name="Wincker P."/>
        </authorList>
    </citation>
    <scope>NUCLEOTIDE SEQUENCE [LARGE SCALE GENOMIC DNA]</scope>
    <source>
        <strain evidence="1 2">Stock d4-2</strain>
    </source>
</reference>
<dbReference type="GeneID" id="5047292"/>
<protein>
    <recommendedName>
        <fullName evidence="3">Jacalin-type lectin domain-containing protein</fullName>
    </recommendedName>
</protein>
<evidence type="ECO:0000313" key="2">
    <source>
        <dbReference type="Proteomes" id="UP000000600"/>
    </source>
</evidence>
<dbReference type="EMBL" id="CT868676">
    <property type="protein sequence ID" value="CAK94127.1"/>
    <property type="molecule type" value="Genomic_DNA"/>
</dbReference>
<dbReference type="OrthoDB" id="298777at2759"/>
<evidence type="ECO:0000313" key="1">
    <source>
        <dbReference type="EMBL" id="CAK94127.1"/>
    </source>
</evidence>
<accession>A0EFN6</accession>
<dbReference type="HOGENOM" id="CLU_1096064_0_0_1"/>
<dbReference type="RefSeq" id="XP_001461500.1">
    <property type="nucleotide sequence ID" value="XM_001461463.1"/>
</dbReference>
<sequence length="254" mass="29470">MESNKDLGLLNIIDTMKKNIIICIFLFNFRGGGLYNEEGRKTGIWIEISESFNENSQITYIGAYSNGKKQKRWITKFYDIEIGGGNYDNAGQKINLWIELHENFGGGCEVIYQGSYKFGNKCGIWDIQHRQYADNQFQVMYQNLITSGYQMFNEFGLKNGINMELSQIFLNDYQIIYVGSYKNGLKFGQWEIKYRESNVEEFIEIGGGQYNDEGLKIGIWADIDDEFNNFNKYINIGQYILGEKTGQFIVKQLE</sequence>
<keyword evidence="2" id="KW-1185">Reference proteome</keyword>
<dbReference type="OMA" id="CTINFLI"/>
<organism evidence="1 2">
    <name type="scientific">Paramecium tetraurelia</name>
    <dbReference type="NCBI Taxonomy" id="5888"/>
    <lineage>
        <taxon>Eukaryota</taxon>
        <taxon>Sar</taxon>
        <taxon>Alveolata</taxon>
        <taxon>Ciliophora</taxon>
        <taxon>Intramacronucleata</taxon>
        <taxon>Oligohymenophorea</taxon>
        <taxon>Peniculida</taxon>
        <taxon>Parameciidae</taxon>
        <taxon>Paramecium</taxon>
    </lineage>
</organism>
<dbReference type="Proteomes" id="UP000000600">
    <property type="component" value="Unassembled WGS sequence"/>
</dbReference>
<proteinExistence type="predicted"/>
<dbReference type="InParanoid" id="A0EFN6"/>
<dbReference type="PANTHER" id="PTHR33706">
    <property type="entry name" value="MORN VARIANT REPEAT PROTEIN"/>
    <property type="match status" value="1"/>
</dbReference>
<dbReference type="KEGG" id="ptm:GSPATT00026450001"/>
<evidence type="ECO:0008006" key="3">
    <source>
        <dbReference type="Google" id="ProtNLM"/>
    </source>
</evidence>
<gene>
    <name evidence="1" type="ORF">GSPATT00026450001</name>
</gene>
<dbReference type="AlphaFoldDB" id="A0EFN6"/>
<dbReference type="PANTHER" id="PTHR33706:SF1">
    <property type="entry name" value="TPR REPEAT PROTEIN"/>
    <property type="match status" value="1"/>
</dbReference>